<keyword evidence="2" id="KW-1185">Reference proteome</keyword>
<dbReference type="PANTHER" id="PTHR43725:SF49">
    <property type="entry name" value="UDP-GLUCOSE 4-EPIMERASE"/>
    <property type="match status" value="1"/>
</dbReference>
<gene>
    <name evidence="1" type="ORF">TanjilG_22925</name>
</gene>
<dbReference type="Gramene" id="OIW11118">
    <property type="protein sequence ID" value="OIW11118"/>
    <property type="gene ID" value="TanjilG_22925"/>
</dbReference>
<evidence type="ECO:0000313" key="1">
    <source>
        <dbReference type="EMBL" id="OIW11118.1"/>
    </source>
</evidence>
<dbReference type="Proteomes" id="UP000188354">
    <property type="component" value="Chromosome LG06"/>
</dbReference>
<organism evidence="1 2">
    <name type="scientific">Lupinus angustifolius</name>
    <name type="common">Narrow-leaved blue lupine</name>
    <dbReference type="NCBI Taxonomy" id="3871"/>
    <lineage>
        <taxon>Eukaryota</taxon>
        <taxon>Viridiplantae</taxon>
        <taxon>Streptophyta</taxon>
        <taxon>Embryophyta</taxon>
        <taxon>Tracheophyta</taxon>
        <taxon>Spermatophyta</taxon>
        <taxon>Magnoliopsida</taxon>
        <taxon>eudicotyledons</taxon>
        <taxon>Gunneridae</taxon>
        <taxon>Pentapetalae</taxon>
        <taxon>rosids</taxon>
        <taxon>fabids</taxon>
        <taxon>Fabales</taxon>
        <taxon>Fabaceae</taxon>
        <taxon>Papilionoideae</taxon>
        <taxon>50 kb inversion clade</taxon>
        <taxon>genistoids sensu lato</taxon>
        <taxon>core genistoids</taxon>
        <taxon>Genisteae</taxon>
        <taxon>Lupinus</taxon>
    </lineage>
</organism>
<dbReference type="OMA" id="CDYTIIR"/>
<dbReference type="STRING" id="3871.A0A1J7HE56"/>
<name>A0A1J7HE56_LUPAN</name>
<reference evidence="1 2" key="1">
    <citation type="journal article" date="2017" name="Plant Biotechnol. J.">
        <title>A comprehensive draft genome sequence for lupin (Lupinus angustifolius), an emerging health food: insights into plant-microbe interactions and legume evolution.</title>
        <authorList>
            <person name="Hane J.K."/>
            <person name="Ming Y."/>
            <person name="Kamphuis L.G."/>
            <person name="Nelson M.N."/>
            <person name="Garg G."/>
            <person name="Atkins C.A."/>
            <person name="Bayer P.E."/>
            <person name="Bravo A."/>
            <person name="Bringans S."/>
            <person name="Cannon S."/>
            <person name="Edwards D."/>
            <person name="Foley R."/>
            <person name="Gao L.L."/>
            <person name="Harrison M.J."/>
            <person name="Huang W."/>
            <person name="Hurgobin B."/>
            <person name="Li S."/>
            <person name="Liu C.W."/>
            <person name="McGrath A."/>
            <person name="Morahan G."/>
            <person name="Murray J."/>
            <person name="Weller J."/>
            <person name="Jian J."/>
            <person name="Singh K.B."/>
        </authorList>
    </citation>
    <scope>NUCLEOTIDE SEQUENCE [LARGE SCALE GENOMIC DNA]</scope>
    <source>
        <strain evidence="2">cv. Tanjil</strain>
        <tissue evidence="1">Whole plant</tissue>
    </source>
</reference>
<evidence type="ECO:0000313" key="2">
    <source>
        <dbReference type="Proteomes" id="UP000188354"/>
    </source>
</evidence>
<dbReference type="Gene3D" id="3.90.25.10">
    <property type="entry name" value="UDP-galactose 4-epimerase, domain 1"/>
    <property type="match status" value="1"/>
</dbReference>
<dbReference type="InterPro" id="IPR036291">
    <property type="entry name" value="NAD(P)-bd_dom_sf"/>
</dbReference>
<dbReference type="GO" id="GO:0005996">
    <property type="term" value="P:monosaccharide metabolic process"/>
    <property type="evidence" value="ECO:0007669"/>
    <property type="project" value="TreeGrafter"/>
</dbReference>
<dbReference type="AlphaFoldDB" id="A0A1J7HE56"/>
<dbReference type="GO" id="GO:0005829">
    <property type="term" value="C:cytosol"/>
    <property type="evidence" value="ECO:0007669"/>
    <property type="project" value="TreeGrafter"/>
</dbReference>
<dbReference type="PANTHER" id="PTHR43725">
    <property type="entry name" value="UDP-GLUCOSE 4-EPIMERASE"/>
    <property type="match status" value="1"/>
</dbReference>
<dbReference type="SUPFAM" id="SSF51735">
    <property type="entry name" value="NAD(P)-binding Rossmann-fold domains"/>
    <property type="match status" value="1"/>
</dbReference>
<sequence length="74" mass="8376">MCDYTIIRASGKKIPLVIAGRRPGDAEIVYASIEKAGRELKWKAKYGIDEMCRDQWNWASKNPHGYGSQEDSTD</sequence>
<accession>A0A1J7HE56</accession>
<proteinExistence type="predicted"/>
<protein>
    <recommendedName>
        <fullName evidence="3">NAD(P)-binding domain-containing protein</fullName>
    </recommendedName>
</protein>
<dbReference type="EMBL" id="CM007366">
    <property type="protein sequence ID" value="OIW11118.1"/>
    <property type="molecule type" value="Genomic_DNA"/>
</dbReference>
<evidence type="ECO:0008006" key="3">
    <source>
        <dbReference type="Google" id="ProtNLM"/>
    </source>
</evidence>
<dbReference type="GO" id="GO:0003978">
    <property type="term" value="F:UDP-glucose 4-epimerase activity"/>
    <property type="evidence" value="ECO:0007669"/>
    <property type="project" value="TreeGrafter"/>
</dbReference>